<dbReference type="PANTHER" id="PTHR43777:SF1">
    <property type="entry name" value="MOLYBDENUM COFACTOR CYTIDYLYLTRANSFERASE"/>
    <property type="match status" value="1"/>
</dbReference>
<dbReference type="EMBL" id="CP030750">
    <property type="protein sequence ID" value="AXA25246.1"/>
    <property type="molecule type" value="Genomic_DNA"/>
</dbReference>
<dbReference type="AlphaFoldDB" id="A0AAD0L6E0"/>
<dbReference type="RefSeq" id="WP_112898391.1">
    <property type="nucleotide sequence ID" value="NZ_CP030750.1"/>
</dbReference>
<dbReference type="GO" id="GO:0016779">
    <property type="term" value="F:nucleotidyltransferase activity"/>
    <property type="evidence" value="ECO:0007669"/>
    <property type="project" value="UniProtKB-ARBA"/>
</dbReference>
<organism evidence="3 4">
    <name type="scientific">Pseudomonas putida</name>
    <name type="common">Arthrobacter siderocapsulatus</name>
    <dbReference type="NCBI Taxonomy" id="303"/>
    <lineage>
        <taxon>Bacteria</taxon>
        <taxon>Pseudomonadati</taxon>
        <taxon>Pseudomonadota</taxon>
        <taxon>Gammaproteobacteria</taxon>
        <taxon>Pseudomonadales</taxon>
        <taxon>Pseudomonadaceae</taxon>
        <taxon>Pseudomonas</taxon>
    </lineage>
</organism>
<dbReference type="CDD" id="cd04182">
    <property type="entry name" value="GT_2_like_f"/>
    <property type="match status" value="1"/>
</dbReference>
<name>A0AAD0L6E0_PSEPU</name>
<gene>
    <name evidence="3" type="ORF">C1S65_14380</name>
</gene>
<reference evidence="3 4" key="1">
    <citation type="submission" date="2018-06" db="EMBL/GenBank/DDBJ databases">
        <title>The genome of Pseudomonas putida NX-1, a lignin degrader.</title>
        <authorList>
            <person name="Xu Z."/>
        </authorList>
    </citation>
    <scope>NUCLEOTIDE SEQUENCE [LARGE SCALE GENOMIC DNA]</scope>
    <source>
        <strain evidence="3 4">NX-1</strain>
    </source>
</reference>
<dbReference type="InterPro" id="IPR025877">
    <property type="entry name" value="MobA-like_NTP_Trfase"/>
</dbReference>
<dbReference type="Gene3D" id="3.90.550.10">
    <property type="entry name" value="Spore Coat Polysaccharide Biosynthesis Protein SpsA, Chain A"/>
    <property type="match status" value="1"/>
</dbReference>
<dbReference type="Pfam" id="PF12804">
    <property type="entry name" value="NTP_transf_3"/>
    <property type="match status" value="1"/>
</dbReference>
<sequence>MTEPQARARCAALVLAAGRGTRFGSDKRKAVLADGQGLLASTLKQVQACFDPVYVVVRCDDDPQTLGIDAQVHIVRAAQAADGMGASLAAGITALASIDAPAVAVLLGDMPWIAPRTFEHLLGHLAAERILLPCYQGRRGHPVIFGRHFWAALTRLHGDQGGRPVIEANPHACLVLDLDDPGILRDVDTPTDIPPTSA</sequence>
<evidence type="ECO:0000259" key="2">
    <source>
        <dbReference type="Pfam" id="PF12804"/>
    </source>
</evidence>
<dbReference type="PANTHER" id="PTHR43777">
    <property type="entry name" value="MOLYBDENUM COFACTOR CYTIDYLYLTRANSFERASE"/>
    <property type="match status" value="1"/>
</dbReference>
<feature type="domain" description="MobA-like NTP transferase" evidence="2">
    <location>
        <begin position="12"/>
        <end position="169"/>
    </location>
</feature>
<evidence type="ECO:0000256" key="1">
    <source>
        <dbReference type="ARBA" id="ARBA00022842"/>
    </source>
</evidence>
<keyword evidence="1" id="KW-0460">Magnesium</keyword>
<proteinExistence type="predicted"/>
<evidence type="ECO:0000313" key="4">
    <source>
        <dbReference type="Proteomes" id="UP000251617"/>
    </source>
</evidence>
<protein>
    <submittedName>
        <fullName evidence="3">Nucleotidyltransferase family protein</fullName>
    </submittedName>
</protein>
<dbReference type="SUPFAM" id="SSF53448">
    <property type="entry name" value="Nucleotide-diphospho-sugar transferases"/>
    <property type="match status" value="1"/>
</dbReference>
<dbReference type="InterPro" id="IPR029044">
    <property type="entry name" value="Nucleotide-diphossugar_trans"/>
</dbReference>
<accession>A0AAD0L6E0</accession>
<evidence type="ECO:0000313" key="3">
    <source>
        <dbReference type="EMBL" id="AXA25246.1"/>
    </source>
</evidence>
<dbReference type="Proteomes" id="UP000251617">
    <property type="component" value="Chromosome"/>
</dbReference>